<sequence>MTTNLFAESGSPGSAQQSQSLDGDGVTVSVLDFIPVALHAGIRAATNTTALRDYIEDAIASRADDVLMELVFPPGSYYLGSNPIRVNRSNIGIVGRSAGLSSDSATANHIEIGDGVTARANINVRGLTFEKTVVSTDGYAVSMNLVTNARVERCVFYGNNKLYGGVECHRTIRVKIINNDGENFAPNGKGVLWTGTSVSHSIDLHVRDNEFYTIPTGIGLDVQDYCEGLYCRQNTFFACGAAGVSIAGASEASTLLSYKIDLNDLDSCGFGVYSNYADNISIGVNWFSANTSASIRLDGGCAGVVVTGNQIYGNGHVGIQCEADDVNIVGNLITACTDGVVLGAACVGATLSGNSINGNAGYGVNLLSNPNSVSVVGNTVRSNVIANISGGGTNLNVASNLTT</sequence>
<dbReference type="InterPro" id="IPR006626">
    <property type="entry name" value="PbH1"/>
</dbReference>
<feature type="domain" description="Right handed beta helix" evidence="2">
    <location>
        <begin position="233"/>
        <end position="380"/>
    </location>
</feature>
<evidence type="ECO:0000259" key="2">
    <source>
        <dbReference type="Pfam" id="PF13229"/>
    </source>
</evidence>
<accession>A0A125U040</accession>
<evidence type="ECO:0000256" key="1">
    <source>
        <dbReference type="SAM" id="MobiDB-lite"/>
    </source>
</evidence>
<dbReference type="OrthoDB" id="7551467at2"/>
<dbReference type="InterPro" id="IPR011050">
    <property type="entry name" value="Pectin_lyase_fold/virulence"/>
</dbReference>
<evidence type="ECO:0000313" key="4">
    <source>
        <dbReference type="Proteomes" id="UP000023435"/>
    </source>
</evidence>
<feature type="region of interest" description="Disordered" evidence="1">
    <location>
        <begin position="1"/>
        <end position="21"/>
    </location>
</feature>
<dbReference type="InterPro" id="IPR039448">
    <property type="entry name" value="Beta_helix"/>
</dbReference>
<feature type="compositionally biased region" description="Low complexity" evidence="1">
    <location>
        <begin position="9"/>
        <end position="20"/>
    </location>
</feature>
<dbReference type="Gene3D" id="2.160.20.10">
    <property type="entry name" value="Single-stranded right-handed beta-helix, Pectin lyase-like"/>
    <property type="match status" value="2"/>
</dbReference>
<dbReference type="EMBL" id="JAJA02000002">
    <property type="protein sequence ID" value="KWS02345.1"/>
    <property type="molecule type" value="Genomic_DNA"/>
</dbReference>
<dbReference type="Proteomes" id="UP000023435">
    <property type="component" value="Unassembled WGS sequence"/>
</dbReference>
<dbReference type="SUPFAM" id="SSF51126">
    <property type="entry name" value="Pectin lyase-like"/>
    <property type="match status" value="2"/>
</dbReference>
<name>A0A125U040_9GAMM</name>
<evidence type="ECO:0000313" key="3">
    <source>
        <dbReference type="EMBL" id="KWS02345.1"/>
    </source>
</evidence>
<dbReference type="RefSeq" id="WP_036102660.1">
    <property type="nucleotide sequence ID" value="NZ_JAJA02000002.1"/>
</dbReference>
<proteinExistence type="predicted"/>
<comment type="caution">
    <text evidence="3">The sequence shown here is derived from an EMBL/GenBank/DDBJ whole genome shotgun (WGS) entry which is preliminary data.</text>
</comment>
<reference evidence="3 4" key="1">
    <citation type="journal article" date="2014" name="Genome Announc.">
        <title>Draft Genome Sequence of Lysobacter capsici AZ78, a Bacterium Antagonistic to Plant-Pathogenic Oomycetes.</title>
        <authorList>
            <person name="Puopolo G."/>
            <person name="Sonego P."/>
            <person name="Engelen K."/>
            <person name="Pertot I."/>
        </authorList>
    </citation>
    <scope>NUCLEOTIDE SEQUENCE [LARGE SCALE GENOMIC DNA]</scope>
    <source>
        <strain evidence="3 4">AZ78</strain>
    </source>
</reference>
<gene>
    <name evidence="3" type="ORF">AZ78_5012</name>
</gene>
<dbReference type="Pfam" id="PF13229">
    <property type="entry name" value="Beta_helix"/>
    <property type="match status" value="1"/>
</dbReference>
<dbReference type="SMART" id="SM00710">
    <property type="entry name" value="PbH1"/>
    <property type="match status" value="7"/>
</dbReference>
<dbReference type="AlphaFoldDB" id="A0A125U040"/>
<keyword evidence="4" id="KW-1185">Reference proteome</keyword>
<dbReference type="InterPro" id="IPR012334">
    <property type="entry name" value="Pectin_lyas_fold"/>
</dbReference>
<protein>
    <recommendedName>
        <fullName evidence="2">Right handed beta helix domain-containing protein</fullName>
    </recommendedName>
</protein>
<organism evidence="3 4">
    <name type="scientific">Lysobacter capsici AZ78</name>
    <dbReference type="NCBI Taxonomy" id="1444315"/>
    <lineage>
        <taxon>Bacteria</taxon>
        <taxon>Pseudomonadati</taxon>
        <taxon>Pseudomonadota</taxon>
        <taxon>Gammaproteobacteria</taxon>
        <taxon>Lysobacterales</taxon>
        <taxon>Lysobacteraceae</taxon>
        <taxon>Lysobacter</taxon>
    </lineage>
</organism>